<protein>
    <submittedName>
        <fullName evidence="2">Uncharacterized protein</fullName>
    </submittedName>
</protein>
<reference evidence="2 3" key="1">
    <citation type="journal article" date="2014" name="Agronomy (Basel)">
        <title>A Draft Genome Sequence for Ensete ventricosum, the Drought-Tolerant Tree Against Hunger.</title>
        <authorList>
            <person name="Harrison J."/>
            <person name="Moore K.A."/>
            <person name="Paszkiewicz K."/>
            <person name="Jones T."/>
            <person name="Grant M."/>
            <person name="Ambacheew D."/>
            <person name="Muzemil S."/>
            <person name="Studholme D.J."/>
        </authorList>
    </citation>
    <scope>NUCLEOTIDE SEQUENCE [LARGE SCALE GENOMIC DNA]</scope>
</reference>
<feature type="compositionally biased region" description="Basic and acidic residues" evidence="1">
    <location>
        <begin position="204"/>
        <end position="215"/>
    </location>
</feature>
<feature type="compositionally biased region" description="Basic and acidic residues" evidence="1">
    <location>
        <begin position="26"/>
        <end position="52"/>
    </location>
</feature>
<gene>
    <name evidence="2" type="ORF">B296_00032302</name>
</gene>
<evidence type="ECO:0000313" key="2">
    <source>
        <dbReference type="EMBL" id="RRT58595.1"/>
    </source>
</evidence>
<accession>A0A426Z3M4</accession>
<feature type="compositionally biased region" description="Basic and acidic residues" evidence="1">
    <location>
        <begin position="139"/>
        <end position="162"/>
    </location>
</feature>
<feature type="compositionally biased region" description="Basic and acidic residues" evidence="1">
    <location>
        <begin position="1"/>
        <end position="16"/>
    </location>
</feature>
<name>A0A426Z3M4_ENSVE</name>
<dbReference type="Proteomes" id="UP000287651">
    <property type="component" value="Unassembled WGS sequence"/>
</dbReference>
<dbReference type="EMBL" id="AMZH03008601">
    <property type="protein sequence ID" value="RRT58595.1"/>
    <property type="molecule type" value="Genomic_DNA"/>
</dbReference>
<dbReference type="AlphaFoldDB" id="A0A426Z3M4"/>
<feature type="compositionally biased region" description="Basic and acidic residues" evidence="1">
    <location>
        <begin position="171"/>
        <end position="193"/>
    </location>
</feature>
<evidence type="ECO:0000256" key="1">
    <source>
        <dbReference type="SAM" id="MobiDB-lite"/>
    </source>
</evidence>
<feature type="region of interest" description="Disordered" evidence="1">
    <location>
        <begin position="105"/>
        <end position="222"/>
    </location>
</feature>
<evidence type="ECO:0000313" key="3">
    <source>
        <dbReference type="Proteomes" id="UP000287651"/>
    </source>
</evidence>
<sequence>MDPIERRAQERSDLGKWIHHQPGDSGFRRGESRALERESERERQRGAVEARARLKLTHNPTPPRYKRCGPRPSLFAYHLILISCVRTSRSDGGDGWGREGCKVISRSSTLPSAPTKALSPVRRKGTNQGGRGNGKGWAKRKEGGGREKRGGRDDRQEREGREKRRRGRRGREREEEGKEKGKREGRSKGKEVMGKGGWTGNSEWRGRSGEGRDGEAFTTPPCNELMCPSSGVASEGLRDIFMKVTNKGYL</sequence>
<organism evidence="2 3">
    <name type="scientific">Ensete ventricosum</name>
    <name type="common">Abyssinian banana</name>
    <name type="synonym">Musa ensete</name>
    <dbReference type="NCBI Taxonomy" id="4639"/>
    <lineage>
        <taxon>Eukaryota</taxon>
        <taxon>Viridiplantae</taxon>
        <taxon>Streptophyta</taxon>
        <taxon>Embryophyta</taxon>
        <taxon>Tracheophyta</taxon>
        <taxon>Spermatophyta</taxon>
        <taxon>Magnoliopsida</taxon>
        <taxon>Liliopsida</taxon>
        <taxon>Zingiberales</taxon>
        <taxon>Musaceae</taxon>
        <taxon>Ensete</taxon>
    </lineage>
</organism>
<proteinExistence type="predicted"/>
<comment type="caution">
    <text evidence="2">The sequence shown here is derived from an EMBL/GenBank/DDBJ whole genome shotgun (WGS) entry which is preliminary data.</text>
</comment>
<feature type="region of interest" description="Disordered" evidence="1">
    <location>
        <begin position="1"/>
        <end position="68"/>
    </location>
</feature>